<proteinExistence type="predicted"/>
<dbReference type="InterPro" id="IPR001480">
    <property type="entry name" value="Bulb-type_lectin_dom"/>
</dbReference>
<evidence type="ECO:0000259" key="2">
    <source>
        <dbReference type="PROSITE" id="PS50927"/>
    </source>
</evidence>
<gene>
    <name evidence="3" type="ORF">N7493_010861</name>
</gene>
<feature type="region of interest" description="Disordered" evidence="1">
    <location>
        <begin position="1"/>
        <end position="26"/>
    </location>
</feature>
<sequence>MSQHSTIGPGEWLKPQTSLYSTDGNTELRMQSDGKIAIYRDGECVWQNTAEQRDDVKGIIDQDDGNFCMYTEDGTPIWATNTGGQGNSNTFLTVQNDGNVVLYKVSEVLWASGTNN</sequence>
<dbReference type="PROSITE" id="PS50927">
    <property type="entry name" value="BULB_LECTIN"/>
    <property type="match status" value="1"/>
</dbReference>
<name>A0AAD6HBA0_9EURO</name>
<reference evidence="3" key="2">
    <citation type="submission" date="2023-01" db="EMBL/GenBank/DDBJ databases">
        <authorList>
            <person name="Petersen C."/>
        </authorList>
    </citation>
    <scope>NUCLEOTIDE SEQUENCE</scope>
    <source>
        <strain evidence="3">IBT 17514</strain>
    </source>
</reference>
<dbReference type="Proteomes" id="UP001215712">
    <property type="component" value="Unassembled WGS sequence"/>
</dbReference>
<evidence type="ECO:0000256" key="1">
    <source>
        <dbReference type="SAM" id="MobiDB-lite"/>
    </source>
</evidence>
<dbReference type="InterPro" id="IPR036426">
    <property type="entry name" value="Bulb-type_lectin_dom_sf"/>
</dbReference>
<organism evidence="3 4">
    <name type="scientific">Penicillium malachiteum</name>
    <dbReference type="NCBI Taxonomy" id="1324776"/>
    <lineage>
        <taxon>Eukaryota</taxon>
        <taxon>Fungi</taxon>
        <taxon>Dikarya</taxon>
        <taxon>Ascomycota</taxon>
        <taxon>Pezizomycotina</taxon>
        <taxon>Eurotiomycetes</taxon>
        <taxon>Eurotiomycetidae</taxon>
        <taxon>Eurotiales</taxon>
        <taxon>Aspergillaceae</taxon>
        <taxon>Penicillium</taxon>
    </lineage>
</organism>
<accession>A0AAD6HBA0</accession>
<evidence type="ECO:0000313" key="3">
    <source>
        <dbReference type="EMBL" id="KAJ5703723.1"/>
    </source>
</evidence>
<dbReference type="SMART" id="SM00108">
    <property type="entry name" value="B_lectin"/>
    <property type="match status" value="1"/>
</dbReference>
<evidence type="ECO:0000313" key="4">
    <source>
        <dbReference type="Proteomes" id="UP001215712"/>
    </source>
</evidence>
<dbReference type="AlphaFoldDB" id="A0AAD6HBA0"/>
<comment type="caution">
    <text evidence="3">The sequence shown here is derived from an EMBL/GenBank/DDBJ whole genome shotgun (WGS) entry which is preliminary data.</text>
</comment>
<dbReference type="Gene3D" id="2.90.10.10">
    <property type="entry name" value="Bulb-type lectin domain"/>
    <property type="match status" value="3"/>
</dbReference>
<protein>
    <recommendedName>
        <fullName evidence="2">Bulb-type lectin domain-containing protein</fullName>
    </recommendedName>
</protein>
<feature type="compositionally biased region" description="Polar residues" evidence="1">
    <location>
        <begin position="15"/>
        <end position="26"/>
    </location>
</feature>
<dbReference type="SUPFAM" id="SSF51110">
    <property type="entry name" value="alpha-D-mannose-specific plant lectins"/>
    <property type="match status" value="1"/>
</dbReference>
<dbReference type="EMBL" id="JAQJAN010000020">
    <property type="protein sequence ID" value="KAJ5703723.1"/>
    <property type="molecule type" value="Genomic_DNA"/>
</dbReference>
<keyword evidence="4" id="KW-1185">Reference proteome</keyword>
<reference evidence="3" key="1">
    <citation type="journal article" date="2023" name="IMA Fungus">
        <title>Comparative genomic study of the Penicillium genus elucidates a diverse pangenome and 15 lateral gene transfer events.</title>
        <authorList>
            <person name="Petersen C."/>
            <person name="Sorensen T."/>
            <person name="Nielsen M.R."/>
            <person name="Sondergaard T.E."/>
            <person name="Sorensen J.L."/>
            <person name="Fitzpatrick D.A."/>
            <person name="Frisvad J.C."/>
            <person name="Nielsen K.L."/>
        </authorList>
    </citation>
    <scope>NUCLEOTIDE SEQUENCE</scope>
    <source>
        <strain evidence="3">IBT 17514</strain>
    </source>
</reference>
<feature type="domain" description="Bulb-type lectin" evidence="2">
    <location>
        <begin position="4"/>
        <end position="116"/>
    </location>
</feature>